<evidence type="ECO:0000256" key="4">
    <source>
        <dbReference type="ARBA" id="ARBA00022840"/>
    </source>
</evidence>
<dbReference type="SMART" id="SM00490">
    <property type="entry name" value="HELICc"/>
    <property type="match status" value="1"/>
</dbReference>
<dbReference type="SUPFAM" id="SSF52540">
    <property type="entry name" value="P-loop containing nucleoside triphosphate hydrolases"/>
    <property type="match status" value="1"/>
</dbReference>
<evidence type="ECO:0000313" key="13">
    <source>
        <dbReference type="Proteomes" id="UP000632535"/>
    </source>
</evidence>
<feature type="compositionally biased region" description="Low complexity" evidence="9">
    <location>
        <begin position="44"/>
        <end position="54"/>
    </location>
</feature>
<dbReference type="SMART" id="SM00487">
    <property type="entry name" value="DEXDc"/>
    <property type="match status" value="1"/>
</dbReference>
<dbReference type="InterPro" id="IPR001650">
    <property type="entry name" value="Helicase_C-like"/>
</dbReference>
<dbReference type="InterPro" id="IPR027417">
    <property type="entry name" value="P-loop_NTPase"/>
</dbReference>
<dbReference type="PROSITE" id="PS00690">
    <property type="entry name" value="DEAH_ATP_HELICASE"/>
    <property type="match status" value="1"/>
</dbReference>
<keyword evidence="4" id="KW-0067">ATP-binding</keyword>
<protein>
    <recommendedName>
        <fullName evidence="8">DNA 3'-5' helicase</fullName>
        <ecNumber evidence="8">5.6.2.4</ecNumber>
    </recommendedName>
</protein>
<keyword evidence="2" id="KW-0547">Nucleotide-binding</keyword>
<dbReference type="InterPro" id="IPR029057">
    <property type="entry name" value="PRTase-like"/>
</dbReference>
<evidence type="ECO:0000259" key="10">
    <source>
        <dbReference type="PROSITE" id="PS51192"/>
    </source>
</evidence>
<keyword evidence="6" id="KW-0413">Isomerase</keyword>
<comment type="catalytic activity">
    <reaction evidence="7">
        <text>Couples ATP hydrolysis with the unwinding of duplex DNA by translocating in the 3'-5' direction.</text>
        <dbReference type="EC" id="5.6.2.4"/>
    </reaction>
</comment>
<evidence type="ECO:0000256" key="3">
    <source>
        <dbReference type="ARBA" id="ARBA00022801"/>
    </source>
</evidence>
<accession>A0ABQ2B4Y4</accession>
<keyword evidence="3" id="KW-0378">Hydrolase</keyword>
<comment type="caution">
    <text evidence="12">The sequence shown here is derived from an EMBL/GenBank/DDBJ whole genome shotgun (WGS) entry which is preliminary data.</text>
</comment>
<evidence type="ECO:0000259" key="11">
    <source>
        <dbReference type="PROSITE" id="PS51194"/>
    </source>
</evidence>
<evidence type="ECO:0000256" key="2">
    <source>
        <dbReference type="ARBA" id="ARBA00022741"/>
    </source>
</evidence>
<dbReference type="PANTHER" id="PTHR13710:SF105">
    <property type="entry name" value="ATP-DEPENDENT DNA HELICASE Q1"/>
    <property type="match status" value="1"/>
</dbReference>
<keyword evidence="12" id="KW-0347">Helicase</keyword>
<dbReference type="PROSITE" id="PS51194">
    <property type="entry name" value="HELICASE_CTER"/>
    <property type="match status" value="1"/>
</dbReference>
<dbReference type="Gene3D" id="3.40.50.2020">
    <property type="match status" value="1"/>
</dbReference>
<feature type="region of interest" description="Disordered" evidence="9">
    <location>
        <begin position="1"/>
        <end position="69"/>
    </location>
</feature>
<dbReference type="Proteomes" id="UP000632535">
    <property type="component" value="Unassembled WGS sequence"/>
</dbReference>
<dbReference type="Pfam" id="PF00270">
    <property type="entry name" value="DEAD"/>
    <property type="match status" value="1"/>
</dbReference>
<evidence type="ECO:0000256" key="6">
    <source>
        <dbReference type="ARBA" id="ARBA00023235"/>
    </source>
</evidence>
<name>A0ABQ2B4Y4_9MICO</name>
<comment type="similarity">
    <text evidence="1">Belongs to the helicase family. RecQ subfamily.</text>
</comment>
<evidence type="ECO:0000256" key="7">
    <source>
        <dbReference type="ARBA" id="ARBA00034617"/>
    </source>
</evidence>
<feature type="domain" description="Helicase ATP-binding" evidence="10">
    <location>
        <begin position="124"/>
        <end position="299"/>
    </location>
</feature>
<feature type="domain" description="Helicase C-terminal" evidence="11">
    <location>
        <begin position="348"/>
        <end position="503"/>
    </location>
</feature>
<dbReference type="PROSITE" id="PS51192">
    <property type="entry name" value="HELICASE_ATP_BIND_1"/>
    <property type="match status" value="1"/>
</dbReference>
<dbReference type="InterPro" id="IPR014001">
    <property type="entry name" value="Helicase_ATP-bd"/>
</dbReference>
<evidence type="ECO:0000256" key="5">
    <source>
        <dbReference type="ARBA" id="ARBA00023125"/>
    </source>
</evidence>
<organism evidence="12 13">
    <name type="scientific">Isoptericola cucumis</name>
    <dbReference type="NCBI Taxonomy" id="1776856"/>
    <lineage>
        <taxon>Bacteria</taxon>
        <taxon>Bacillati</taxon>
        <taxon>Actinomycetota</taxon>
        <taxon>Actinomycetes</taxon>
        <taxon>Micrococcales</taxon>
        <taxon>Promicromonosporaceae</taxon>
        <taxon>Isoptericola</taxon>
    </lineage>
</organism>
<reference evidence="13" key="1">
    <citation type="journal article" date="2019" name="Int. J. Syst. Evol. Microbiol.">
        <title>The Global Catalogue of Microorganisms (GCM) 10K type strain sequencing project: providing services to taxonomists for standard genome sequencing and annotation.</title>
        <authorList>
            <consortium name="The Broad Institute Genomics Platform"/>
            <consortium name="The Broad Institute Genome Sequencing Center for Infectious Disease"/>
            <person name="Wu L."/>
            <person name="Ma J."/>
        </authorList>
    </citation>
    <scope>NUCLEOTIDE SEQUENCE [LARGE SCALE GENOMIC DNA]</scope>
    <source>
        <strain evidence="13">CCM 8653</strain>
    </source>
</reference>
<gene>
    <name evidence="12" type="ORF">GCM10007368_18860</name>
</gene>
<dbReference type="CDD" id="cd06223">
    <property type="entry name" value="PRTases_typeI"/>
    <property type="match status" value="1"/>
</dbReference>
<feature type="compositionally biased region" description="Low complexity" evidence="9">
    <location>
        <begin position="703"/>
        <end position="717"/>
    </location>
</feature>
<dbReference type="GO" id="GO:0004386">
    <property type="term" value="F:helicase activity"/>
    <property type="evidence" value="ECO:0007669"/>
    <property type="project" value="UniProtKB-KW"/>
</dbReference>
<feature type="region of interest" description="Disordered" evidence="9">
    <location>
        <begin position="703"/>
        <end position="722"/>
    </location>
</feature>
<dbReference type="EC" id="5.6.2.4" evidence="8"/>
<dbReference type="Gene3D" id="3.40.50.300">
    <property type="entry name" value="P-loop containing nucleotide triphosphate hydrolases"/>
    <property type="match status" value="2"/>
</dbReference>
<evidence type="ECO:0000256" key="9">
    <source>
        <dbReference type="SAM" id="MobiDB-lite"/>
    </source>
</evidence>
<evidence type="ECO:0000256" key="8">
    <source>
        <dbReference type="ARBA" id="ARBA00034808"/>
    </source>
</evidence>
<dbReference type="InterPro" id="IPR002464">
    <property type="entry name" value="DNA/RNA_helicase_DEAH_CS"/>
</dbReference>
<dbReference type="Pfam" id="PF00271">
    <property type="entry name" value="Helicase_C"/>
    <property type="match status" value="1"/>
</dbReference>
<dbReference type="PANTHER" id="PTHR13710">
    <property type="entry name" value="DNA HELICASE RECQ FAMILY MEMBER"/>
    <property type="match status" value="1"/>
</dbReference>
<dbReference type="InterPro" id="IPR000836">
    <property type="entry name" value="PRTase_dom"/>
</dbReference>
<evidence type="ECO:0000256" key="1">
    <source>
        <dbReference type="ARBA" id="ARBA00005446"/>
    </source>
</evidence>
<keyword evidence="13" id="KW-1185">Reference proteome</keyword>
<dbReference type="EMBL" id="BMDG01000005">
    <property type="protein sequence ID" value="GGI07975.1"/>
    <property type="molecule type" value="Genomic_DNA"/>
</dbReference>
<dbReference type="InterPro" id="IPR011545">
    <property type="entry name" value="DEAD/DEAH_box_helicase_dom"/>
</dbReference>
<dbReference type="SUPFAM" id="SSF53271">
    <property type="entry name" value="PRTase-like"/>
    <property type="match status" value="1"/>
</dbReference>
<keyword evidence="5" id="KW-0238">DNA-binding</keyword>
<proteinExistence type="inferred from homology"/>
<evidence type="ECO:0000313" key="12">
    <source>
        <dbReference type="EMBL" id="GGI07975.1"/>
    </source>
</evidence>
<sequence length="842" mass="88536">MSHPDDPYADLVFAPTDDDAPPPEGHEPAFDDDGPGGIPRETRAAAAQDTAATAPPGPAGPAAPAAPAAGADAAKRAKLAMLRGLLDSAGEGGGTLREQAEESLRALVGRDDAALREDQWRAIEALVAFRRRALVVQRTGWGKSAVYFVATSLLRSRGAGPTVIVSPLLALMRDQIAAAARAGIRAVTINSANVTEWDEVHAAIAAGEVDVLLCSPERLNNPGFRDQVLPRLAADAGLVVIDEAHCISDWGHDFRPDYRRIRTLLADLPPGIPVLATTATANARVTADVAEQMAIRGEEAASAPDGAAAELAGVPTGEDVLVLRGGLDRESLHLAVLELGDQPTRVAWLVEALQDVEGSGIVYCLTVSAAEQVAEQLRAAGLAVAAYTGRTDPTEREQLETDLKDNRVKPLVATSALGMGFDKPDLAFVVHLGAPSSPIAYYQQVGRAGRGVDDAVVVLLPGHEDRAIWDWFGAQAFPAEPQVRATLAALTEAGAPMSTAALETVVDLKRSRLETMLKVLDVDGAVRRVQGGWVATGQEWVYDAERYERVAATRATEQQAMLDYVATTGCRMAYLRAQLDDPEMPAGWACGRCDRCDGVTLPPPPDAETVASARADMDRPGVEVEPRKMWPSGLATLGLDLKGRIAPAEQAGAGRAVARLDGLGWSAPLRELFSPQTPDGEVPVPLRRAAARVLDDWDAVRAAAPAPADGQEAAEPGAGDGPPRPLLIEGVVAVRSVTRPQLTYHLASGLAAYLGVPLVGAVGPAPEAQAPGRHDVNSAMRLAGVAKRLRLELGEQAMAGLAGRTVLLVDDWTESGWTLTVASRLLRQAGAAAVHPFVLGVR</sequence>